<dbReference type="PANTHER" id="PTHR43567:SF5">
    <property type="entry name" value="HYPOTHETICAL CYTOSOLIC PROTEIN"/>
    <property type="match status" value="1"/>
</dbReference>
<dbReference type="SUPFAM" id="SSF50475">
    <property type="entry name" value="FMN-binding split barrel"/>
    <property type="match status" value="1"/>
</dbReference>
<gene>
    <name evidence="3" type="ORF">IAB06_07965</name>
</gene>
<dbReference type="Pfam" id="PF01613">
    <property type="entry name" value="Flavin_Reduct"/>
    <property type="match status" value="1"/>
</dbReference>
<organism evidence="3 4">
    <name type="scientific">Candidatus Avacidaminococcus intestinavium</name>
    <dbReference type="NCBI Taxonomy" id="2840684"/>
    <lineage>
        <taxon>Bacteria</taxon>
        <taxon>Bacillati</taxon>
        <taxon>Bacillota</taxon>
        <taxon>Negativicutes</taxon>
        <taxon>Acidaminococcales</taxon>
        <taxon>Acidaminococcaceae</taxon>
        <taxon>Acidaminococcaceae incertae sedis</taxon>
        <taxon>Candidatus Avacidaminococcus</taxon>
    </lineage>
</organism>
<reference evidence="3" key="2">
    <citation type="journal article" date="2021" name="PeerJ">
        <title>Extensive microbial diversity within the chicken gut microbiome revealed by metagenomics and culture.</title>
        <authorList>
            <person name="Gilroy R."/>
            <person name="Ravi A."/>
            <person name="Getino M."/>
            <person name="Pursley I."/>
            <person name="Horton D.L."/>
            <person name="Alikhan N.F."/>
            <person name="Baker D."/>
            <person name="Gharbi K."/>
            <person name="Hall N."/>
            <person name="Watson M."/>
            <person name="Adriaenssens E.M."/>
            <person name="Foster-Nyarko E."/>
            <person name="Jarju S."/>
            <person name="Secka A."/>
            <person name="Antonio M."/>
            <person name="Oren A."/>
            <person name="Chaudhuri R.R."/>
            <person name="La Ragione R."/>
            <person name="Hildebrand F."/>
            <person name="Pallen M.J."/>
        </authorList>
    </citation>
    <scope>NUCLEOTIDE SEQUENCE</scope>
    <source>
        <strain evidence="3">CHK160-1198</strain>
    </source>
</reference>
<accession>A0A9D1MRH9</accession>
<sequence length="166" mass="18933">MLKQIDLKKLAFNPFSLIGEEWLLIGAGDEQKVNMMTASWGTLGILWGKPVATVVIRPQRYTLELVDQQEYFTLNFFANDKKAVLNYCGAHSGRDVDKVKVTGLTPVFDVEAPYFAEAKLVFICKKLYKSVLKPAEFIDQTIDATWYKEQDYHEVFTGEIIKVLSE</sequence>
<comment type="similarity">
    <text evidence="1">Belongs to the flavoredoxin family.</text>
</comment>
<evidence type="ECO:0000313" key="3">
    <source>
        <dbReference type="EMBL" id="HIU64951.1"/>
    </source>
</evidence>
<protein>
    <submittedName>
        <fullName evidence="3">Flavin reductase family protein</fullName>
    </submittedName>
</protein>
<dbReference type="EMBL" id="DVNI01000134">
    <property type="protein sequence ID" value="HIU64951.1"/>
    <property type="molecule type" value="Genomic_DNA"/>
</dbReference>
<comment type="caution">
    <text evidence="3">The sequence shown here is derived from an EMBL/GenBank/DDBJ whole genome shotgun (WGS) entry which is preliminary data.</text>
</comment>
<dbReference type="PANTHER" id="PTHR43567">
    <property type="entry name" value="FLAVOREDOXIN-RELATED-RELATED"/>
    <property type="match status" value="1"/>
</dbReference>
<dbReference type="InterPro" id="IPR002563">
    <property type="entry name" value="Flavin_Rdtase-like_dom"/>
</dbReference>
<dbReference type="GO" id="GO:0016646">
    <property type="term" value="F:oxidoreductase activity, acting on the CH-NH group of donors, NAD or NADP as acceptor"/>
    <property type="evidence" value="ECO:0007669"/>
    <property type="project" value="UniProtKB-ARBA"/>
</dbReference>
<dbReference type="Proteomes" id="UP000824099">
    <property type="component" value="Unassembled WGS sequence"/>
</dbReference>
<evidence type="ECO:0000259" key="2">
    <source>
        <dbReference type="Pfam" id="PF01613"/>
    </source>
</evidence>
<dbReference type="GO" id="GO:0010181">
    <property type="term" value="F:FMN binding"/>
    <property type="evidence" value="ECO:0007669"/>
    <property type="project" value="InterPro"/>
</dbReference>
<dbReference type="InterPro" id="IPR012349">
    <property type="entry name" value="Split_barrel_FMN-bd"/>
</dbReference>
<proteinExistence type="inferred from homology"/>
<feature type="domain" description="Flavin reductase like" evidence="2">
    <location>
        <begin position="23"/>
        <end position="163"/>
    </location>
</feature>
<reference evidence="3" key="1">
    <citation type="submission" date="2020-10" db="EMBL/GenBank/DDBJ databases">
        <authorList>
            <person name="Gilroy R."/>
        </authorList>
    </citation>
    <scope>NUCLEOTIDE SEQUENCE</scope>
    <source>
        <strain evidence="3">CHK160-1198</strain>
    </source>
</reference>
<dbReference type="Gene3D" id="2.30.110.10">
    <property type="entry name" value="Electron Transport, Fmn-binding Protein, Chain A"/>
    <property type="match status" value="1"/>
</dbReference>
<dbReference type="InterPro" id="IPR052174">
    <property type="entry name" value="Flavoredoxin"/>
</dbReference>
<dbReference type="AlphaFoldDB" id="A0A9D1MRH9"/>
<name>A0A9D1MRH9_9FIRM</name>
<evidence type="ECO:0000313" key="4">
    <source>
        <dbReference type="Proteomes" id="UP000824099"/>
    </source>
</evidence>
<evidence type="ECO:0000256" key="1">
    <source>
        <dbReference type="ARBA" id="ARBA00038054"/>
    </source>
</evidence>